<evidence type="ECO:0000259" key="1">
    <source>
        <dbReference type="Pfam" id="PF04101"/>
    </source>
</evidence>
<reference evidence="2 3" key="1">
    <citation type="submission" date="2020-08" db="EMBL/GenBank/DDBJ databases">
        <title>Genomic Encyclopedia of Type Strains, Phase IV (KMG-IV): sequencing the most valuable type-strain genomes for metagenomic binning, comparative biology and taxonomic classification.</title>
        <authorList>
            <person name="Goeker M."/>
        </authorList>
    </citation>
    <scope>NUCLEOTIDE SEQUENCE [LARGE SCALE GENOMIC DNA]</scope>
    <source>
        <strain evidence="2 3">DSM 100211</strain>
    </source>
</reference>
<evidence type="ECO:0000313" key="3">
    <source>
        <dbReference type="Proteomes" id="UP000574761"/>
    </source>
</evidence>
<dbReference type="AlphaFoldDB" id="A0A7W6D3R7"/>
<dbReference type="EMBL" id="JACIEE010000003">
    <property type="protein sequence ID" value="MBB3976206.1"/>
    <property type="molecule type" value="Genomic_DNA"/>
</dbReference>
<dbReference type="Gene3D" id="3.40.50.2000">
    <property type="entry name" value="Glycogen Phosphorylase B"/>
    <property type="match status" value="1"/>
</dbReference>
<accession>A0A7W6D3R7</accession>
<name>A0A7W6D3R7_9HYPH</name>
<organism evidence="2 3">
    <name type="scientific">Mycoplana azooxidifex</name>
    <dbReference type="NCBI Taxonomy" id="1636188"/>
    <lineage>
        <taxon>Bacteria</taxon>
        <taxon>Pseudomonadati</taxon>
        <taxon>Pseudomonadota</taxon>
        <taxon>Alphaproteobacteria</taxon>
        <taxon>Hyphomicrobiales</taxon>
        <taxon>Rhizobiaceae</taxon>
        <taxon>Mycoplana</taxon>
    </lineage>
</organism>
<keyword evidence="3" id="KW-1185">Reference proteome</keyword>
<evidence type="ECO:0000313" key="2">
    <source>
        <dbReference type="EMBL" id="MBB3976206.1"/>
    </source>
</evidence>
<proteinExistence type="predicted"/>
<gene>
    <name evidence="2" type="ORF">GGQ64_001395</name>
</gene>
<dbReference type="Pfam" id="PF04101">
    <property type="entry name" value="Glyco_tran_28_C"/>
    <property type="match status" value="1"/>
</dbReference>
<dbReference type="InterPro" id="IPR007235">
    <property type="entry name" value="Glyco_trans_28_C"/>
</dbReference>
<dbReference type="RefSeq" id="WP_183801141.1">
    <property type="nucleotide sequence ID" value="NZ_JACIEE010000003.1"/>
</dbReference>
<protein>
    <submittedName>
        <fullName evidence="2">UDP-N-acetylglucosamine transferase subunit ALG13</fullName>
    </submittedName>
</protein>
<dbReference type="GO" id="GO:0016758">
    <property type="term" value="F:hexosyltransferase activity"/>
    <property type="evidence" value="ECO:0007669"/>
    <property type="project" value="InterPro"/>
</dbReference>
<comment type="caution">
    <text evidence="2">The sequence shown here is derived from an EMBL/GenBank/DDBJ whole genome shotgun (WGS) entry which is preliminary data.</text>
</comment>
<dbReference type="Proteomes" id="UP000574761">
    <property type="component" value="Unassembled WGS sequence"/>
</dbReference>
<sequence>MIFVTVGSVMPFNRLIETMDRWAAARPEVKVFAQIGGGDEPHHMRWARSVTPAEFADLVAKSTIIVAHAGMGSIISAAEAGKTIVILPRFASLKEHTTDHQVHTAKRFMDRPGIHVAMSDNELPEAIDAAMSSVGAAHQLLPRTAPDAFVARIRAVLLSGASARQSNQS</sequence>
<feature type="domain" description="Glycosyl transferase family 28 C-terminal" evidence="1">
    <location>
        <begin position="1"/>
        <end position="127"/>
    </location>
</feature>
<keyword evidence="2" id="KW-0808">Transferase</keyword>
<dbReference type="SUPFAM" id="SSF53756">
    <property type="entry name" value="UDP-Glycosyltransferase/glycogen phosphorylase"/>
    <property type="match status" value="1"/>
</dbReference>